<sequence length="71" mass="7641">DSMGQIIDHNVQIASAAEQQAAVVQGVEQNTLEIKYLSESNAQEAQSTVQVSGELTGMTRDLHGLIANFRV</sequence>
<reference evidence="1 2" key="1">
    <citation type="submission" date="2021-03" db="EMBL/GenBank/DDBJ databases">
        <title>novel species isolated from a fishpond in China.</title>
        <authorList>
            <person name="Lu H."/>
            <person name="Cai Z."/>
        </authorList>
    </citation>
    <scope>NUCLEOTIDE SEQUENCE [LARGE SCALE GENOMIC DNA]</scope>
    <source>
        <strain evidence="1 2">Y57</strain>
    </source>
</reference>
<proteinExistence type="predicted"/>
<dbReference type="Gene3D" id="1.10.287.950">
    <property type="entry name" value="Methyl-accepting chemotaxis protein"/>
    <property type="match status" value="1"/>
</dbReference>
<gene>
    <name evidence="1" type="ORF">J0A65_26285</name>
</gene>
<feature type="non-terminal residue" evidence="1">
    <location>
        <position position="1"/>
    </location>
</feature>
<keyword evidence="2" id="KW-1185">Reference proteome</keyword>
<protein>
    <submittedName>
        <fullName evidence="1">Methyl-accepting chemotaxis protein</fullName>
    </submittedName>
</protein>
<dbReference type="EMBL" id="JAFKCS010000692">
    <property type="protein sequence ID" value="MBN7823403.1"/>
    <property type="molecule type" value="Genomic_DNA"/>
</dbReference>
<dbReference type="SUPFAM" id="SSF58104">
    <property type="entry name" value="Methyl-accepting chemotaxis protein (MCP) signaling domain"/>
    <property type="match status" value="1"/>
</dbReference>
<name>A0ABS3D207_9ALTE</name>
<evidence type="ECO:0000313" key="2">
    <source>
        <dbReference type="Proteomes" id="UP000663992"/>
    </source>
</evidence>
<comment type="caution">
    <text evidence="1">The sequence shown here is derived from an EMBL/GenBank/DDBJ whole genome shotgun (WGS) entry which is preliminary data.</text>
</comment>
<dbReference type="Proteomes" id="UP000663992">
    <property type="component" value="Unassembled WGS sequence"/>
</dbReference>
<organism evidence="1 2">
    <name type="scientific">Bowmanella yangjiangensis</name>
    <dbReference type="NCBI Taxonomy" id="2811230"/>
    <lineage>
        <taxon>Bacteria</taxon>
        <taxon>Pseudomonadati</taxon>
        <taxon>Pseudomonadota</taxon>
        <taxon>Gammaproteobacteria</taxon>
        <taxon>Alteromonadales</taxon>
        <taxon>Alteromonadaceae</taxon>
        <taxon>Bowmanella</taxon>
    </lineage>
</organism>
<evidence type="ECO:0000313" key="1">
    <source>
        <dbReference type="EMBL" id="MBN7823403.1"/>
    </source>
</evidence>
<accession>A0ABS3D207</accession>